<dbReference type="GO" id="GO:0044231">
    <property type="term" value="C:host cell presynaptic membrane"/>
    <property type="evidence" value="ECO:0007669"/>
    <property type="project" value="UniProtKB-KW"/>
</dbReference>
<evidence type="ECO:0000313" key="17">
    <source>
        <dbReference type="EMBL" id="KAF7488705.1"/>
    </source>
</evidence>
<reference evidence="18" key="3">
    <citation type="submission" date="2022-06" db="UniProtKB">
        <authorList>
            <consortium name="EnsemblMetazoa"/>
        </authorList>
    </citation>
    <scope>IDENTIFICATION</scope>
</reference>
<evidence type="ECO:0000256" key="11">
    <source>
        <dbReference type="ARBA" id="ARBA00023422"/>
    </source>
</evidence>
<evidence type="ECO:0000259" key="16">
    <source>
        <dbReference type="PROSITE" id="PS51635"/>
    </source>
</evidence>
<evidence type="ECO:0000313" key="18">
    <source>
        <dbReference type="EnsemblMetazoa" id="KAF7488705.1"/>
    </source>
</evidence>
<feature type="short sequence motif" description="GXSXG" evidence="13">
    <location>
        <begin position="515"/>
        <end position="519"/>
    </location>
</feature>
<reference evidence="17" key="2">
    <citation type="submission" date="2020-01" db="EMBL/GenBank/DDBJ databases">
        <authorList>
            <person name="Korhonen P.K.K."/>
            <person name="Guangxu M.G."/>
            <person name="Wang T.W."/>
            <person name="Stroehlein A.J.S."/>
            <person name="Young N.D."/>
            <person name="Ang C.-S.A."/>
            <person name="Fernando D.W.F."/>
            <person name="Lu H.L."/>
            <person name="Taylor S.T."/>
            <person name="Ehtesham M.E.M."/>
            <person name="Najaraj S.H.N."/>
            <person name="Harsha G.H.G."/>
            <person name="Madugundu A.M."/>
            <person name="Renuse S.R."/>
            <person name="Holt D.H."/>
            <person name="Pandey A.P."/>
            <person name="Papenfuss A.P."/>
            <person name="Gasser R.B.G."/>
            <person name="Fischer K.F."/>
        </authorList>
    </citation>
    <scope>NUCLEOTIDE SEQUENCE</scope>
    <source>
        <strain evidence="17">SSS_KF_BRIS2020</strain>
    </source>
</reference>
<dbReference type="PANTHER" id="PTHR24139">
    <property type="entry name" value="CALCIUM-INDEPENDENT PHOSPHOLIPASE A2"/>
    <property type="match status" value="1"/>
</dbReference>
<evidence type="ECO:0000256" key="10">
    <source>
        <dbReference type="ARBA" id="ARBA00023298"/>
    </source>
</evidence>
<dbReference type="AlphaFoldDB" id="A0A834R2Y7"/>
<accession>A0A834R2Y7</accession>
<keyword evidence="5" id="KW-0677">Repeat</keyword>
<feature type="signal peptide" evidence="15">
    <location>
        <begin position="1"/>
        <end position="20"/>
    </location>
</feature>
<dbReference type="GO" id="GO:0005739">
    <property type="term" value="C:mitochondrion"/>
    <property type="evidence" value="ECO:0007669"/>
    <property type="project" value="TreeGrafter"/>
</dbReference>
<evidence type="ECO:0000256" key="2">
    <source>
        <dbReference type="ARBA" id="ARBA00013278"/>
    </source>
</evidence>
<keyword evidence="13" id="KW-0442">Lipid degradation</keyword>
<evidence type="ECO:0000256" key="14">
    <source>
        <dbReference type="SAM" id="Phobius"/>
    </source>
</evidence>
<keyword evidence="14" id="KW-0472">Membrane</keyword>
<evidence type="ECO:0000256" key="1">
    <source>
        <dbReference type="ARBA" id="ARBA00004175"/>
    </source>
</evidence>
<keyword evidence="14" id="KW-1133">Transmembrane helix</keyword>
<dbReference type="EnsemblMetazoa" id="SSS_2149s_mrna">
    <property type="protein sequence ID" value="KAF7488705.1"/>
    <property type="gene ID" value="SSS_2149"/>
</dbReference>
<feature type="repeat" description="ANK" evidence="12">
    <location>
        <begin position="352"/>
        <end position="384"/>
    </location>
</feature>
<dbReference type="InterPro" id="IPR016035">
    <property type="entry name" value="Acyl_Trfase/lysoPLipase"/>
</dbReference>
<evidence type="ECO:0000256" key="9">
    <source>
        <dbReference type="ARBA" id="ARBA00023098"/>
    </source>
</evidence>
<keyword evidence="3" id="KW-0268">Exocytosis</keyword>
<dbReference type="Proteomes" id="UP000070412">
    <property type="component" value="Unassembled WGS sequence"/>
</dbReference>
<comment type="catalytic activity">
    <reaction evidence="11">
        <text>a 1,2-diacyl-sn-glycero-3-phosphocholine + H2O = a 1-acyl-sn-glycero-3-phosphocholine + a fatty acid + H(+)</text>
        <dbReference type="Rhea" id="RHEA:15801"/>
        <dbReference type="ChEBI" id="CHEBI:15377"/>
        <dbReference type="ChEBI" id="CHEBI:15378"/>
        <dbReference type="ChEBI" id="CHEBI:28868"/>
        <dbReference type="ChEBI" id="CHEBI:57643"/>
        <dbReference type="ChEBI" id="CHEBI:58168"/>
        <dbReference type="EC" id="3.1.1.4"/>
    </reaction>
    <physiologicalReaction direction="left-to-right" evidence="11">
        <dbReference type="Rhea" id="RHEA:15802"/>
    </physiologicalReaction>
</comment>
<dbReference type="GO" id="GO:0006887">
    <property type="term" value="P:exocytosis"/>
    <property type="evidence" value="ECO:0007669"/>
    <property type="project" value="UniProtKB-KW"/>
</dbReference>
<comment type="subcellular location">
    <subcellularLocation>
        <location evidence="1">Target cell membrane</location>
    </subcellularLocation>
</comment>
<evidence type="ECO:0000256" key="6">
    <source>
        <dbReference type="ARBA" id="ARBA00022801"/>
    </source>
</evidence>
<dbReference type="SUPFAM" id="SSF52151">
    <property type="entry name" value="FabD/lysophospholipase-like"/>
    <property type="match status" value="1"/>
</dbReference>
<dbReference type="InterPro" id="IPR002110">
    <property type="entry name" value="Ankyrin_rpt"/>
</dbReference>
<feature type="active site" description="Proton acceptor" evidence="13">
    <location>
        <position position="655"/>
    </location>
</feature>
<dbReference type="GO" id="GO:2000304">
    <property type="term" value="P:positive regulation of ceramide biosynthetic process"/>
    <property type="evidence" value="ECO:0007669"/>
    <property type="project" value="TreeGrafter"/>
</dbReference>
<dbReference type="PROSITE" id="PS51635">
    <property type="entry name" value="PNPLA"/>
    <property type="match status" value="1"/>
</dbReference>
<dbReference type="PROSITE" id="PS50088">
    <property type="entry name" value="ANK_REPEAT"/>
    <property type="match status" value="4"/>
</dbReference>
<dbReference type="InterPro" id="IPR047148">
    <property type="entry name" value="PLPL9"/>
</dbReference>
<dbReference type="InterPro" id="IPR002641">
    <property type="entry name" value="PNPLA_dom"/>
</dbReference>
<keyword evidence="7" id="KW-0528">Neurotoxin</keyword>
<organism evidence="17">
    <name type="scientific">Sarcoptes scabiei</name>
    <name type="common">Itch mite</name>
    <name type="synonym">Acarus scabiei</name>
    <dbReference type="NCBI Taxonomy" id="52283"/>
    <lineage>
        <taxon>Eukaryota</taxon>
        <taxon>Metazoa</taxon>
        <taxon>Ecdysozoa</taxon>
        <taxon>Arthropoda</taxon>
        <taxon>Chelicerata</taxon>
        <taxon>Arachnida</taxon>
        <taxon>Acari</taxon>
        <taxon>Acariformes</taxon>
        <taxon>Sarcoptiformes</taxon>
        <taxon>Astigmata</taxon>
        <taxon>Psoroptidia</taxon>
        <taxon>Sarcoptoidea</taxon>
        <taxon>Sarcoptidae</taxon>
        <taxon>Sarcoptinae</taxon>
        <taxon>Sarcoptes</taxon>
    </lineage>
</organism>
<sequence length="970" mass="109725">MKRMASILSFASNFLSKVVALDPFAVIETKIEDYVHYDIVTREDLLILHSVADSFKIDYEIVLHKHGEARKAFSIYRSVNEAEALEYFDQLKDKLPQFVTLYPKFMNVIDLQKLCQYIRSNSTQNLSHICAAFGMDSFFRTHSKDLRRMITEQDAFGETALHVAIKKEQLTVIQSLLEFPETLQILDNIGNNVLHLAAQTNGQIIEALCSAISSNNFSLLEMINSKNFNGLSPLYFACHQDKTNCVKILLQKGASFDGATTNQVGSSSPLNESNDRSFVHLLDVTDMKKGGTALHWSRSPEVIDILLGMKCDIDATNFHKETALHLMVVKTNLDCVLELLNHGADLNLTDQNGNTPLHLAVTANKISIVQALVVFGADLNIRNDLGQTPRHVAATSPKIDKEILFVLNSFGAERCKPNRGDCSSGCAPNSQYNGQCPLNFEKCCRTASVYDEILLAKVIEDKLQEKFQKQNRAKKIRLLSMDGGGIRGLIIIQILCHFERITKRKIIDLFDWIAGTSTGGILALLLSKGYSANDCRSIYFRLKKKIFNNSGQISGFRYQPYCSDTFEEILKEYLGSETKLNSISKPKLFIPATLTNRFPPEAFFYRNYRGPNQELSLCSRYGLGPSDSSEEYLWKVARATGAAPTYFTQFESFIDGGLISNNPTLDLITEIQYINRVDDIKTNGKHSIEMEMILSLGTGMIPKKPIDLNSNSLLSFSGMSWNLLKVLVEQASQSDGCVVDRAQAWCSMINLPYFRINPPISDNIPLDESDNSVLINMLWESMTVGSDHIEIVDSDPSKIDLINRLEQLEREKKRIWSSFKAIQLKRIEKERLKREQEESLTRRFTTNNSNNNFDLNDNGCPNQFNSASIDIEIENLILTKEKPHSSSATSSNLNLSMSMANKSRNQKQLVKKVRTRYLNLSTDFMGTTKPVIKYCSTWIWFIVICLFLSALILLIAWRTSFHQQRHYHLE</sequence>
<dbReference type="EC" id="3.1.1.4" evidence="2"/>
<dbReference type="GO" id="GO:0052816">
    <property type="term" value="F:long-chain fatty acyl-CoA hydrolase activity"/>
    <property type="evidence" value="ECO:0007669"/>
    <property type="project" value="TreeGrafter"/>
</dbReference>
<gene>
    <name evidence="17" type="ORF">SSS_2149</name>
</gene>
<evidence type="ECO:0000256" key="4">
    <source>
        <dbReference type="ARBA" id="ARBA00022537"/>
    </source>
</evidence>
<dbReference type="GO" id="GO:0016042">
    <property type="term" value="P:lipid catabolic process"/>
    <property type="evidence" value="ECO:0007669"/>
    <property type="project" value="UniProtKB-UniRule"/>
</dbReference>
<proteinExistence type="predicted"/>
<keyword evidence="14" id="KW-0812">Transmembrane</keyword>
<dbReference type="Gene3D" id="3.40.1090.10">
    <property type="entry name" value="Cytosolic phospholipase A2 catalytic domain"/>
    <property type="match status" value="1"/>
</dbReference>
<dbReference type="InterPro" id="IPR036770">
    <property type="entry name" value="Ankyrin_rpt-contain_sf"/>
</dbReference>
<dbReference type="Gene3D" id="1.25.40.20">
    <property type="entry name" value="Ankyrin repeat-containing domain"/>
    <property type="match status" value="2"/>
</dbReference>
<evidence type="ECO:0000256" key="5">
    <source>
        <dbReference type="ARBA" id="ARBA00022737"/>
    </source>
</evidence>
<feature type="repeat" description="ANK" evidence="12">
    <location>
        <begin position="156"/>
        <end position="188"/>
    </location>
</feature>
<dbReference type="Pfam" id="PF12796">
    <property type="entry name" value="Ank_2"/>
    <property type="match status" value="2"/>
</dbReference>
<feature type="short sequence motif" description="GXGXXG" evidence="13">
    <location>
        <begin position="483"/>
        <end position="488"/>
    </location>
</feature>
<feature type="short sequence motif" description="DGA/G" evidence="13">
    <location>
        <begin position="655"/>
        <end position="657"/>
    </location>
</feature>
<keyword evidence="10" id="KW-1053">Target membrane</keyword>
<dbReference type="SMART" id="SM00248">
    <property type="entry name" value="ANK"/>
    <property type="match status" value="7"/>
</dbReference>
<dbReference type="GO" id="GO:0047499">
    <property type="term" value="F:calcium-independent phospholipase A2 activity"/>
    <property type="evidence" value="ECO:0007669"/>
    <property type="project" value="InterPro"/>
</dbReference>
<evidence type="ECO:0000256" key="7">
    <source>
        <dbReference type="ARBA" id="ARBA00023028"/>
    </source>
</evidence>
<keyword evidence="8 12" id="KW-0040">ANK repeat</keyword>
<dbReference type="GO" id="GO:0044218">
    <property type="term" value="C:other organism cell membrane"/>
    <property type="evidence" value="ECO:0007669"/>
    <property type="project" value="UniProtKB-KW"/>
</dbReference>
<evidence type="ECO:0000256" key="13">
    <source>
        <dbReference type="PROSITE-ProRule" id="PRU01161"/>
    </source>
</evidence>
<keyword evidence="15" id="KW-0732">Signal</keyword>
<name>A0A834R2Y7_SARSC</name>
<feature type="repeat" description="ANK" evidence="12">
    <location>
        <begin position="229"/>
        <end position="261"/>
    </location>
</feature>
<feature type="domain" description="PNPLA" evidence="16">
    <location>
        <begin position="479"/>
        <end position="668"/>
    </location>
</feature>
<reference evidence="19" key="1">
    <citation type="journal article" date="2020" name="PLoS Negl. Trop. Dis.">
        <title>High-quality nuclear genome for Sarcoptes scabiei-A critical resource for a neglected parasite.</title>
        <authorList>
            <person name="Korhonen P.K."/>
            <person name="Gasser R.B."/>
            <person name="Ma G."/>
            <person name="Wang T."/>
            <person name="Stroehlein A.J."/>
            <person name="Young N.D."/>
            <person name="Ang C.S."/>
            <person name="Fernando D.D."/>
            <person name="Lu H.C."/>
            <person name="Taylor S."/>
            <person name="Reynolds S.L."/>
            <person name="Mofiz E."/>
            <person name="Najaraj S.H."/>
            <person name="Gowda H."/>
            <person name="Madugundu A."/>
            <person name="Renuse S."/>
            <person name="Holt D."/>
            <person name="Pandey A."/>
            <person name="Papenfuss A.T."/>
            <person name="Fischer K."/>
        </authorList>
    </citation>
    <scope>NUCLEOTIDE SEQUENCE [LARGE SCALE GENOMIC DNA]</scope>
</reference>
<dbReference type="PANTHER" id="PTHR24139:SF34">
    <property type="entry name" value="85_88 KDA CALCIUM-INDEPENDENT PHOSPHOLIPASE A2"/>
    <property type="match status" value="1"/>
</dbReference>
<dbReference type="Pfam" id="PF00023">
    <property type="entry name" value="Ank"/>
    <property type="match status" value="1"/>
</dbReference>
<dbReference type="OrthoDB" id="10021675at2759"/>
<keyword evidence="19" id="KW-1185">Reference proteome</keyword>
<dbReference type="PROSITE" id="PS50297">
    <property type="entry name" value="ANK_REP_REGION"/>
    <property type="match status" value="3"/>
</dbReference>
<protein>
    <recommendedName>
        <fullName evidence="2">phospholipase A2</fullName>
        <ecNumber evidence="2">3.1.1.4</ecNumber>
    </recommendedName>
</protein>
<keyword evidence="7" id="KW-0800">Toxin</keyword>
<keyword evidence="4" id="KW-1052">Target cell membrane</keyword>
<keyword evidence="9 13" id="KW-0443">Lipid metabolism</keyword>
<feature type="transmembrane region" description="Helical" evidence="14">
    <location>
        <begin position="938"/>
        <end position="957"/>
    </location>
</feature>
<evidence type="ECO:0000256" key="3">
    <source>
        <dbReference type="ARBA" id="ARBA00022483"/>
    </source>
</evidence>
<evidence type="ECO:0000256" key="12">
    <source>
        <dbReference type="PROSITE-ProRule" id="PRU00023"/>
    </source>
</evidence>
<keyword evidence="7" id="KW-0638">Presynaptic neurotoxin</keyword>
<evidence type="ECO:0000256" key="8">
    <source>
        <dbReference type="ARBA" id="ARBA00023043"/>
    </source>
</evidence>
<feature type="repeat" description="ANK" evidence="12">
    <location>
        <begin position="319"/>
        <end position="351"/>
    </location>
</feature>
<dbReference type="SUPFAM" id="SSF48403">
    <property type="entry name" value="Ankyrin repeat"/>
    <property type="match status" value="1"/>
</dbReference>
<evidence type="ECO:0000256" key="15">
    <source>
        <dbReference type="SAM" id="SignalP"/>
    </source>
</evidence>
<keyword evidence="6 13" id="KW-0378">Hydrolase</keyword>
<dbReference type="EMBL" id="WVUK01000065">
    <property type="protein sequence ID" value="KAF7488705.1"/>
    <property type="molecule type" value="Genomic_DNA"/>
</dbReference>
<feature type="chain" id="PRO_5038316054" description="phospholipase A2" evidence="15">
    <location>
        <begin position="21"/>
        <end position="970"/>
    </location>
</feature>
<evidence type="ECO:0000313" key="19">
    <source>
        <dbReference type="Proteomes" id="UP000070412"/>
    </source>
</evidence>
<dbReference type="Pfam" id="PF01734">
    <property type="entry name" value="Patatin"/>
    <property type="match status" value="1"/>
</dbReference>
<feature type="active site" description="Nucleophile" evidence="13">
    <location>
        <position position="517"/>
    </location>
</feature>